<dbReference type="Proteomes" id="UP000217277">
    <property type="component" value="Chromosome I"/>
</dbReference>
<sequence length="50" mass="5792">MRILSTSEVGAELEAAKSRLKKLPHWKLSEKLALELRLKQLSAYFNDYKS</sequence>
<reference evidence="1" key="1">
    <citation type="submission" date="2015-03" db="EMBL/GenBank/DDBJ databases">
        <authorList>
            <person name="Xie B.-B."/>
            <person name="Rong J.-C."/>
            <person name="Qin Q.-L."/>
            <person name="Zhang Y.-Z."/>
        </authorList>
    </citation>
    <scope>NUCLEOTIDE SEQUENCE</scope>
    <source>
        <strain evidence="1">DSM 14585</strain>
    </source>
</reference>
<proteinExistence type="predicted"/>
<name>A0ACA8DZH1_9GAMM</name>
<keyword evidence="2" id="KW-1185">Reference proteome</keyword>
<accession>A0ACA8DZH1</accession>
<dbReference type="EMBL" id="CP011011">
    <property type="protein sequence ID" value="ATC83280.1"/>
    <property type="molecule type" value="Genomic_DNA"/>
</dbReference>
<organism evidence="1 2">
    <name type="scientific">Pseudoalteromonas agarivorans DSM 14585</name>
    <dbReference type="NCBI Taxonomy" id="1312369"/>
    <lineage>
        <taxon>Bacteria</taxon>
        <taxon>Pseudomonadati</taxon>
        <taxon>Pseudomonadota</taxon>
        <taxon>Gammaproteobacteria</taxon>
        <taxon>Alteromonadales</taxon>
        <taxon>Pseudoalteromonadaceae</taxon>
        <taxon>Pseudoalteromonas</taxon>
    </lineage>
</organism>
<evidence type="ECO:0000313" key="2">
    <source>
        <dbReference type="Proteomes" id="UP000217277"/>
    </source>
</evidence>
<gene>
    <name evidence="1" type="ORF">PAGA_a3089</name>
</gene>
<protein>
    <submittedName>
        <fullName evidence="1">Uncharacterized protein</fullName>
    </submittedName>
</protein>
<evidence type="ECO:0000313" key="1">
    <source>
        <dbReference type="EMBL" id="ATC83280.1"/>
    </source>
</evidence>